<comment type="subcellular location">
    <subcellularLocation>
        <location evidence="1">Membrane</location>
        <topology evidence="1">Multi-pass membrane protein</topology>
    </subcellularLocation>
</comment>
<evidence type="ECO:0000313" key="6">
    <source>
        <dbReference type="EMBL" id="MWV47076.1"/>
    </source>
</evidence>
<dbReference type="InterPro" id="IPR032808">
    <property type="entry name" value="DoxX"/>
</dbReference>
<evidence type="ECO:0000256" key="2">
    <source>
        <dbReference type="ARBA" id="ARBA00022692"/>
    </source>
</evidence>
<dbReference type="Proteomes" id="UP000460318">
    <property type="component" value="Unassembled WGS sequence"/>
</dbReference>
<evidence type="ECO:0000256" key="4">
    <source>
        <dbReference type="ARBA" id="ARBA00023136"/>
    </source>
</evidence>
<dbReference type="GO" id="GO:0016020">
    <property type="term" value="C:membrane"/>
    <property type="evidence" value="ECO:0007669"/>
    <property type="project" value="UniProtKB-SubCell"/>
</dbReference>
<keyword evidence="7" id="KW-1185">Reference proteome</keyword>
<keyword evidence="4 5" id="KW-0472">Membrane</keyword>
<evidence type="ECO:0000313" key="7">
    <source>
        <dbReference type="Proteomes" id="UP000460318"/>
    </source>
</evidence>
<dbReference type="Pfam" id="PF07681">
    <property type="entry name" value="DoxX"/>
    <property type="match status" value="1"/>
</dbReference>
<keyword evidence="2 5" id="KW-0812">Transmembrane</keyword>
<comment type="caution">
    <text evidence="6">The sequence shown here is derived from an EMBL/GenBank/DDBJ whole genome shotgun (WGS) entry which is preliminary data.</text>
</comment>
<accession>A0A7X3LIK6</accession>
<feature type="transmembrane region" description="Helical" evidence="5">
    <location>
        <begin position="12"/>
        <end position="28"/>
    </location>
</feature>
<dbReference type="AlphaFoldDB" id="A0A7X3LIK6"/>
<evidence type="ECO:0000256" key="3">
    <source>
        <dbReference type="ARBA" id="ARBA00022989"/>
    </source>
</evidence>
<feature type="transmembrane region" description="Helical" evidence="5">
    <location>
        <begin position="126"/>
        <end position="149"/>
    </location>
</feature>
<evidence type="ECO:0000256" key="1">
    <source>
        <dbReference type="ARBA" id="ARBA00004141"/>
    </source>
</evidence>
<protein>
    <submittedName>
        <fullName evidence="6">DoxX family membrane protein</fullName>
    </submittedName>
</protein>
<organism evidence="6 7">
    <name type="scientific">Paenibacillus dendrobii</name>
    <dbReference type="NCBI Taxonomy" id="2691084"/>
    <lineage>
        <taxon>Bacteria</taxon>
        <taxon>Bacillati</taxon>
        <taxon>Bacillota</taxon>
        <taxon>Bacilli</taxon>
        <taxon>Bacillales</taxon>
        <taxon>Paenibacillaceae</taxon>
        <taxon>Paenibacillus</taxon>
    </lineage>
</organism>
<feature type="transmembrane region" description="Helical" evidence="5">
    <location>
        <begin position="88"/>
        <end position="114"/>
    </location>
</feature>
<dbReference type="EMBL" id="WUBI01000006">
    <property type="protein sequence ID" value="MWV47076.1"/>
    <property type="molecule type" value="Genomic_DNA"/>
</dbReference>
<gene>
    <name evidence="6" type="ORF">GRF59_26115</name>
</gene>
<name>A0A7X3LIK6_9BACL</name>
<dbReference type="PANTHER" id="PTHR39157:SF1">
    <property type="entry name" value="DOXX FAMILY PROTEIN"/>
    <property type="match status" value="1"/>
</dbReference>
<evidence type="ECO:0000256" key="5">
    <source>
        <dbReference type="SAM" id="Phobius"/>
    </source>
</evidence>
<sequence>MFNNWLRKNQVAMWLLTVVRIYLGYTWITGGIKKLTDGFDAGGFMKGAIAKAAGEHPAVQNWWATFLKHGALPSVKLFNILIPLGETLVGIGLLLGTFATFAALMGMVMNFAFLFSGSISVNPQMILLEIFIVVAAANAGRIGLDYWVMPFLRNLFYKKQDTPPASAPQSSI</sequence>
<reference evidence="6 7" key="1">
    <citation type="submission" date="2019-12" db="EMBL/GenBank/DDBJ databases">
        <title>Paenibacillus sp. nov., an endophytic bacterium isolated from the stem of Dendrobium.</title>
        <authorList>
            <person name="Zhao R."/>
        </authorList>
    </citation>
    <scope>NUCLEOTIDE SEQUENCE [LARGE SCALE GENOMIC DNA]</scope>
    <source>
        <strain evidence="6 7">HJL G12</strain>
    </source>
</reference>
<dbReference type="PANTHER" id="PTHR39157">
    <property type="entry name" value="INTEGRAL MEMBRANE PROTEIN-RELATED"/>
    <property type="match status" value="1"/>
</dbReference>
<dbReference type="RefSeq" id="WP_160500674.1">
    <property type="nucleotide sequence ID" value="NZ_WUBI01000006.1"/>
</dbReference>
<keyword evidence="3 5" id="KW-1133">Transmembrane helix</keyword>
<proteinExistence type="predicted"/>